<dbReference type="PANTHER" id="PTHR30203">
    <property type="entry name" value="OUTER MEMBRANE CATION EFFLUX PROTEIN"/>
    <property type="match status" value="1"/>
</dbReference>
<organism evidence="4 5">
    <name type="scientific">Cupriavidus oxalaticus</name>
    <dbReference type="NCBI Taxonomy" id="96344"/>
    <lineage>
        <taxon>Bacteria</taxon>
        <taxon>Pseudomonadati</taxon>
        <taxon>Pseudomonadota</taxon>
        <taxon>Betaproteobacteria</taxon>
        <taxon>Burkholderiales</taxon>
        <taxon>Burkholderiaceae</taxon>
        <taxon>Cupriavidus</taxon>
    </lineage>
</organism>
<reference evidence="4 5" key="1">
    <citation type="submission" date="2019-03" db="EMBL/GenBank/DDBJ databases">
        <title>Efficiently degradation of phenoxyalkanoic acid herbicides by Cupriavidus oxalaticus strain X32.</title>
        <authorList>
            <person name="Sheng X."/>
        </authorList>
    </citation>
    <scope>NUCLEOTIDE SEQUENCE [LARGE SCALE GENOMIC DNA]</scope>
    <source>
        <strain evidence="4 5">X32</strain>
    </source>
</reference>
<feature type="signal peptide" evidence="3">
    <location>
        <begin position="1"/>
        <end position="40"/>
    </location>
</feature>
<feature type="coiled-coil region" evidence="2">
    <location>
        <begin position="344"/>
        <end position="371"/>
    </location>
</feature>
<keyword evidence="2" id="KW-0175">Coiled coil</keyword>
<evidence type="ECO:0000256" key="1">
    <source>
        <dbReference type="ARBA" id="ARBA00007613"/>
    </source>
</evidence>
<comment type="similarity">
    <text evidence="1">Belongs to the outer membrane factor (OMF) (TC 1.B.17) family.</text>
</comment>
<evidence type="ECO:0000256" key="2">
    <source>
        <dbReference type="SAM" id="Coils"/>
    </source>
</evidence>
<dbReference type="GO" id="GO:0015562">
    <property type="term" value="F:efflux transmembrane transporter activity"/>
    <property type="evidence" value="ECO:0007669"/>
    <property type="project" value="InterPro"/>
</dbReference>
<accession>A0A4P7L4Z8</accession>
<dbReference type="Pfam" id="PF02321">
    <property type="entry name" value="OEP"/>
    <property type="match status" value="1"/>
</dbReference>
<dbReference type="AlphaFoldDB" id="A0A4P7L4Z8"/>
<proteinExistence type="inferred from homology"/>
<dbReference type="OrthoDB" id="8558511at2"/>
<sequence>MSCAAPRRICFVFAICIGDSMRKIFISIVASALLLPSAHAQPAPADLHALFNTAWERSVAFQATEGRRLEAAASRIQADSLIAGPPTLGLLHRDDRWTDKRGLRESEVQLGVPVWMPGQRAARGDLADAQAAEAEAGGALARLNLAAEVRERVWQLAAAEAERDVLRHRAEIAASLRDDVRRRVAAGDLARTDLLLAQQDHLAAQGLLADSEGRLVDARTRLLQATGVSALPLRFDEAAAPVSDPAAAAAAHPRLEAAQRAVQRGERQVGYLRKSRRDPPEVGVLYRNDRAGGGMPSDQTVGLFIKIPFATEARNMPRESAAQTDLMTARAELDRTERVVRSEIDAARQALSLAEQQLRLTEERSATLSERAALLRKAFDAGELGLPEVLRAQNHALEAQADLARQRARRGIAIANLNQALGVLP</sequence>
<protein>
    <submittedName>
        <fullName evidence="4">TolC family protein</fullName>
    </submittedName>
</protein>
<dbReference type="PANTHER" id="PTHR30203:SF24">
    <property type="entry name" value="BLR4935 PROTEIN"/>
    <property type="match status" value="1"/>
</dbReference>
<dbReference type="Proteomes" id="UP000295294">
    <property type="component" value="Chromosome 1"/>
</dbReference>
<gene>
    <name evidence="4" type="ORF">E0W60_05075</name>
</gene>
<dbReference type="STRING" id="1349762.GCA_001592245_00885"/>
<dbReference type="InterPro" id="IPR010131">
    <property type="entry name" value="MdtP/NodT-like"/>
</dbReference>
<feature type="chain" id="PRO_5020538722" evidence="3">
    <location>
        <begin position="41"/>
        <end position="425"/>
    </location>
</feature>
<dbReference type="InterPro" id="IPR003423">
    <property type="entry name" value="OMP_efflux"/>
</dbReference>
<name>A0A4P7L4Z8_9BURK</name>
<keyword evidence="3" id="KW-0732">Signal</keyword>
<dbReference type="SUPFAM" id="SSF56954">
    <property type="entry name" value="Outer membrane efflux proteins (OEP)"/>
    <property type="match status" value="1"/>
</dbReference>
<dbReference type="EMBL" id="CP038634">
    <property type="protein sequence ID" value="QBY50564.1"/>
    <property type="molecule type" value="Genomic_DNA"/>
</dbReference>
<dbReference type="KEGG" id="cox:E0W60_05075"/>
<evidence type="ECO:0000256" key="3">
    <source>
        <dbReference type="SAM" id="SignalP"/>
    </source>
</evidence>
<evidence type="ECO:0000313" key="4">
    <source>
        <dbReference type="EMBL" id="QBY50564.1"/>
    </source>
</evidence>
<evidence type="ECO:0000313" key="5">
    <source>
        <dbReference type="Proteomes" id="UP000295294"/>
    </source>
</evidence>
<dbReference type="Gene3D" id="1.20.1600.10">
    <property type="entry name" value="Outer membrane efflux proteins (OEP)"/>
    <property type="match status" value="1"/>
</dbReference>